<dbReference type="EMBL" id="JAUSWV010000002">
    <property type="protein sequence ID" value="MDQ0580856.1"/>
    <property type="molecule type" value="Genomic_DNA"/>
</dbReference>
<dbReference type="RefSeq" id="WP_307163178.1">
    <property type="nucleotide sequence ID" value="NZ_JAUSWV010000002.1"/>
</dbReference>
<gene>
    <name evidence="2" type="ORF">QF030_003034</name>
</gene>
<keyword evidence="1" id="KW-0812">Transmembrane</keyword>
<feature type="transmembrane region" description="Helical" evidence="1">
    <location>
        <begin position="49"/>
        <end position="68"/>
    </location>
</feature>
<dbReference type="NCBIfam" id="NF046119">
    <property type="entry name" value="memb_SCO4225"/>
    <property type="match status" value="2"/>
</dbReference>
<feature type="transmembrane region" description="Helical" evidence="1">
    <location>
        <begin position="148"/>
        <end position="169"/>
    </location>
</feature>
<keyword evidence="1" id="KW-0472">Membrane</keyword>
<name>A0ABU0NP27_STRRH</name>
<feature type="transmembrane region" description="Helical" evidence="1">
    <location>
        <begin position="80"/>
        <end position="106"/>
    </location>
</feature>
<feature type="transmembrane region" description="Helical" evidence="1">
    <location>
        <begin position="205"/>
        <end position="225"/>
    </location>
</feature>
<keyword evidence="3" id="KW-1185">Reference proteome</keyword>
<keyword evidence="1" id="KW-1133">Transmembrane helix</keyword>
<dbReference type="Proteomes" id="UP001230654">
    <property type="component" value="Unassembled WGS sequence"/>
</dbReference>
<feature type="transmembrane region" description="Helical" evidence="1">
    <location>
        <begin position="176"/>
        <end position="193"/>
    </location>
</feature>
<dbReference type="Pfam" id="PF25637">
    <property type="entry name" value="DUF7942"/>
    <property type="match status" value="2"/>
</dbReference>
<proteinExistence type="predicted"/>
<reference evidence="2 3" key="1">
    <citation type="submission" date="2023-07" db="EMBL/GenBank/DDBJ databases">
        <title>Comparative genomics of wheat-associated soil bacteria to identify genetic determinants of phenazine resistance.</title>
        <authorList>
            <person name="Mouncey N."/>
        </authorList>
    </citation>
    <scope>NUCLEOTIDE SEQUENCE [LARGE SCALE GENOMIC DNA]</scope>
    <source>
        <strain evidence="2 3">B2I6</strain>
    </source>
</reference>
<evidence type="ECO:0000313" key="2">
    <source>
        <dbReference type="EMBL" id="MDQ0580856.1"/>
    </source>
</evidence>
<evidence type="ECO:0000313" key="3">
    <source>
        <dbReference type="Proteomes" id="UP001230654"/>
    </source>
</evidence>
<organism evidence="2 3">
    <name type="scientific">Streptomyces rishiriensis</name>
    <dbReference type="NCBI Taxonomy" id="68264"/>
    <lineage>
        <taxon>Bacteria</taxon>
        <taxon>Bacillati</taxon>
        <taxon>Actinomycetota</taxon>
        <taxon>Actinomycetes</taxon>
        <taxon>Kitasatosporales</taxon>
        <taxon>Streptomycetaceae</taxon>
        <taxon>Streptomyces</taxon>
    </lineage>
</organism>
<evidence type="ECO:0000256" key="1">
    <source>
        <dbReference type="SAM" id="Phobius"/>
    </source>
</evidence>
<dbReference type="InterPro" id="IPR057702">
    <property type="entry name" value="DUF7942"/>
</dbReference>
<protein>
    <submittedName>
        <fullName evidence="2">Uncharacterized protein</fullName>
    </submittedName>
</protein>
<feature type="transmembrane region" description="Helical" evidence="1">
    <location>
        <begin position="24"/>
        <end position="43"/>
    </location>
</feature>
<accession>A0ABU0NP27</accession>
<sequence>MTDAPRSHGLAHPRRLLALATGNWPARGYLAVVAAGAAATFLFPESGFATDPLLLTAPLSFLGVVLPFGPGTEGGGAVEVLAVGFWAGWLLLCALVNAAVLGALVAKSTAARPSGGHAPLPRVPAPAERPRPRSVQALLAPAVDNWLARAYLVVVAAAVGFFLIAAYVLPDPGFAGIWPLMATAPISMLALLLSTPAEYSSLSWLSPLVFATGTALAALFNAVLLGRLAHRLRVREPRTAV</sequence>
<comment type="caution">
    <text evidence="2">The sequence shown here is derived from an EMBL/GenBank/DDBJ whole genome shotgun (WGS) entry which is preliminary data.</text>
</comment>